<evidence type="ECO:0000313" key="4">
    <source>
        <dbReference type="EMBL" id="HGD13726.1"/>
    </source>
</evidence>
<dbReference type="InterPro" id="IPR036676">
    <property type="entry name" value="PurM-like_C_sf"/>
</dbReference>
<evidence type="ECO:0000259" key="2">
    <source>
        <dbReference type="Pfam" id="PF00586"/>
    </source>
</evidence>
<protein>
    <submittedName>
        <fullName evidence="4">Hydrogenase expression/formation protein HypE</fullName>
    </submittedName>
</protein>
<dbReference type="InterPro" id="IPR036921">
    <property type="entry name" value="PurM-like_N_sf"/>
</dbReference>
<organism evidence="4">
    <name type="scientific">candidate division WOR-3 bacterium</name>
    <dbReference type="NCBI Taxonomy" id="2052148"/>
    <lineage>
        <taxon>Bacteria</taxon>
        <taxon>Bacteria division WOR-3</taxon>
    </lineage>
</organism>
<dbReference type="PIRSF" id="PIRSF005644">
    <property type="entry name" value="Hdrgns_mtr_HypE"/>
    <property type="match status" value="1"/>
</dbReference>
<reference evidence="4" key="1">
    <citation type="journal article" date="2020" name="mSystems">
        <title>Genome- and Community-Level Interaction Insights into Carbon Utilization and Element Cycling Functions of Hydrothermarchaeota in Hydrothermal Sediment.</title>
        <authorList>
            <person name="Zhou Z."/>
            <person name="Liu Y."/>
            <person name="Xu W."/>
            <person name="Pan J."/>
            <person name="Luo Z.H."/>
            <person name="Li M."/>
        </authorList>
    </citation>
    <scope>NUCLEOTIDE SEQUENCE [LARGE SCALE GENOMIC DNA]</scope>
    <source>
        <strain evidence="4">SpSt-914</strain>
    </source>
</reference>
<dbReference type="Pfam" id="PF00586">
    <property type="entry name" value="AIRS"/>
    <property type="match status" value="1"/>
</dbReference>
<sequence length="351" mass="38381">MSDKFKKREVYPPAFGPDLDEERIVLAHGAGGLKMHRLIRRLFLKHFGNQVLNRLEDGAVIGLDRKRICFTTDSYVVKPLFFPGGDIGKLAVCGTVNDLAVMGAEPRFISLSFVLREGLRLATLSRICESIKRSAQKAGVEVVTGDTKVIEGGKEEEVYINTSGIGVQRAVRLGIEFLKPGDVILINGGLGEHEATVALARGDYRLRARIQSDCAPLNRLIRNLLDCGGVKLMRDPTRGGLATTLNEFAENSGLGLVIDEVRLPVAKPVKGVADLLGLDPLYMANEGKVVVVAAPERADLLLRVMRRYPEGRNAVLIGEVVKEPAGVWLKTKLGSLRRVLMLEGEQLPRIC</sequence>
<evidence type="ECO:0000259" key="3">
    <source>
        <dbReference type="Pfam" id="PF02769"/>
    </source>
</evidence>
<dbReference type="InterPro" id="IPR011854">
    <property type="entry name" value="HypE"/>
</dbReference>
<proteinExistence type="inferred from homology"/>
<comment type="caution">
    <text evidence="4">The sequence shown here is derived from an EMBL/GenBank/DDBJ whole genome shotgun (WGS) entry which is preliminary data.</text>
</comment>
<dbReference type="GO" id="GO:0051604">
    <property type="term" value="P:protein maturation"/>
    <property type="evidence" value="ECO:0007669"/>
    <property type="project" value="TreeGrafter"/>
</dbReference>
<evidence type="ECO:0000256" key="1">
    <source>
        <dbReference type="ARBA" id="ARBA00006243"/>
    </source>
</evidence>
<dbReference type="SUPFAM" id="SSF56042">
    <property type="entry name" value="PurM C-terminal domain-like"/>
    <property type="match status" value="1"/>
</dbReference>
<gene>
    <name evidence="4" type="primary">hypE</name>
    <name evidence="4" type="ORF">ENX16_06605</name>
</gene>
<dbReference type="InterPro" id="IPR016188">
    <property type="entry name" value="PurM-like_N"/>
</dbReference>
<comment type="similarity">
    <text evidence="1">Belongs to the HypE family.</text>
</comment>
<dbReference type="Gene3D" id="3.90.650.10">
    <property type="entry name" value="PurM-like C-terminal domain"/>
    <property type="match status" value="1"/>
</dbReference>
<dbReference type="PANTHER" id="PTHR30303">
    <property type="entry name" value="HYDROGENASE ISOENZYMES FORMATION PROTEIN HYPE"/>
    <property type="match status" value="1"/>
</dbReference>
<dbReference type="AlphaFoldDB" id="A0A7V3V0H4"/>
<dbReference type="InterPro" id="IPR010918">
    <property type="entry name" value="PurM-like_C_dom"/>
</dbReference>
<dbReference type="CDD" id="cd02197">
    <property type="entry name" value="HypE"/>
    <property type="match status" value="1"/>
</dbReference>
<dbReference type="Pfam" id="PF02769">
    <property type="entry name" value="AIRS_C"/>
    <property type="match status" value="1"/>
</dbReference>
<feature type="domain" description="PurM-like N-terminal" evidence="2">
    <location>
        <begin position="56"/>
        <end position="167"/>
    </location>
</feature>
<accession>A0A7V3V0H4</accession>
<dbReference type="Gene3D" id="3.30.1330.10">
    <property type="entry name" value="PurM-like, N-terminal domain"/>
    <property type="match status" value="1"/>
</dbReference>
<feature type="domain" description="PurM-like C-terminal" evidence="3">
    <location>
        <begin position="179"/>
        <end position="325"/>
    </location>
</feature>
<dbReference type="PANTHER" id="PTHR30303:SF0">
    <property type="entry name" value="CARBAMOYL DEHYDRATASE HYPE"/>
    <property type="match status" value="1"/>
</dbReference>
<dbReference type="SUPFAM" id="SSF55326">
    <property type="entry name" value="PurM N-terminal domain-like"/>
    <property type="match status" value="1"/>
</dbReference>
<name>A0A7V3V0H4_UNCW3</name>
<dbReference type="NCBIfam" id="TIGR02124">
    <property type="entry name" value="hypE"/>
    <property type="match status" value="1"/>
</dbReference>
<dbReference type="EMBL" id="DTMZ01000163">
    <property type="protein sequence ID" value="HGD13726.1"/>
    <property type="molecule type" value="Genomic_DNA"/>
</dbReference>